<gene>
    <name evidence="5" type="ORF">pTL25_00051</name>
</gene>
<dbReference type="InterPro" id="IPR016102">
    <property type="entry name" value="Succinyl-CoA_synth-like"/>
</dbReference>
<dbReference type="InterPro" id="IPR032875">
    <property type="entry name" value="Succ_CoA_lig_flav_dom"/>
</dbReference>
<dbReference type="InterPro" id="IPR036291">
    <property type="entry name" value="NAD(P)-bd_dom_sf"/>
</dbReference>
<accession>A0A515HII7</accession>
<dbReference type="PANTHER" id="PTHR43334">
    <property type="entry name" value="ACETATE--COA LIGASE [ADP-FORMING]"/>
    <property type="match status" value="1"/>
</dbReference>
<dbReference type="SUPFAM" id="SSF51735">
    <property type="entry name" value="NAD(P)-binding Rossmann-fold domains"/>
    <property type="match status" value="1"/>
</dbReference>
<keyword evidence="3" id="KW-0067">ATP-binding</keyword>
<geneLocation type="plasmid" evidence="5">
    <name>pTL25</name>
</geneLocation>
<organism evidence="5">
    <name type="scientific">Sym plasmid</name>
    <dbReference type="NCBI Taxonomy" id="28430"/>
    <lineage>
        <taxon>other sequences</taxon>
        <taxon>plasmids</taxon>
    </lineage>
</organism>
<dbReference type="Gene3D" id="3.40.50.720">
    <property type="entry name" value="NAD(P)-binding Rossmann-like Domain"/>
    <property type="match status" value="1"/>
</dbReference>
<dbReference type="Pfam" id="PF13549">
    <property type="entry name" value="ATP-grasp_5"/>
    <property type="match status" value="1"/>
</dbReference>
<dbReference type="AlphaFoldDB" id="A0A515HII7"/>
<dbReference type="Pfam" id="PF13380">
    <property type="entry name" value="CoA_binding_2"/>
    <property type="match status" value="1"/>
</dbReference>
<dbReference type="Pfam" id="PF13607">
    <property type="entry name" value="Succ_CoA_lig"/>
    <property type="match status" value="1"/>
</dbReference>
<keyword evidence="5" id="KW-0614">Plasmid</keyword>
<dbReference type="InterPro" id="IPR013815">
    <property type="entry name" value="ATP_grasp_subdomain_1"/>
</dbReference>
<dbReference type="SUPFAM" id="SSF52210">
    <property type="entry name" value="Succinyl-CoA synthetase domains"/>
    <property type="match status" value="2"/>
</dbReference>
<dbReference type="GO" id="GO:0016874">
    <property type="term" value="F:ligase activity"/>
    <property type="evidence" value="ECO:0007669"/>
    <property type="project" value="UniProtKB-KW"/>
</dbReference>
<proteinExistence type="predicted"/>
<evidence type="ECO:0000256" key="2">
    <source>
        <dbReference type="ARBA" id="ARBA00022741"/>
    </source>
</evidence>
<keyword evidence="1" id="KW-0436">Ligase</keyword>
<dbReference type="InterPro" id="IPR051538">
    <property type="entry name" value="Acyl-CoA_Synth/Transferase"/>
</dbReference>
<name>A0A515HII7_9ZZZZ</name>
<evidence type="ECO:0000256" key="1">
    <source>
        <dbReference type="ARBA" id="ARBA00022598"/>
    </source>
</evidence>
<dbReference type="PANTHER" id="PTHR43334:SF1">
    <property type="entry name" value="3-HYDROXYPROPIONATE--COA LIGASE [ADP-FORMING]"/>
    <property type="match status" value="1"/>
</dbReference>
<sequence length="701" mass="73342">MTDLSRMFNPVSVVLVGATDRSTWSKMAFDNLKLLGFEGKVHLVSRSGGMVHGQQTFKSASEIGEPVDVALLMVPIAAMNDALRDLGAAGITGAVVLAGGFAETGEDGRALQDEIVGTARALGIRLLGPNCLGFINFTTGAACWTGSMRTPPLKGGISIVSQSGAVATMMKHFAHQQGIGLNIVVATGNESMLGLADVLDFLVDDQQTRVITVFAEAVRDTGLFRKAAERALRAAKPIVVVKVGSSELSVQAAQSHTGSMVGDDRVFEGVCRQLGVIRVRSIEELMFTAALIEKTGVLQGEGVAVLSSSGGMGELAADYAQLEGVKLATLAPATLDTLGGILPPMATPSNPLDLTGAVVNNPDLFRQCMLGLEQDAAVSLLVCIFDVPTANNGDWAPFAVGSLEAIGRFRSQGRVRFLAMSNTVKNVSDRSREEIDAAGLPYVSSGLEIGMRAIRHALGWSSRQRRGTSLMQEPTGKRAPAVLPQSEREAIGFLKHYGVPVVPQVLAADAPRAVAVASDLEGPVVLKVASPDIAHKTEVGGVLLNLQGDEAVEAGFRKIIASVRAALPDAHLEGVIVSPMRGQGVELFVGVRRDEQWGHVIAVGLGGVWIEALEDVSLRLLPVTPQVVAEMLAELRGAKLLAGYRGAAPVDMGKLTRAVAAIGSAALALGPRLDTLEVNPLLAAGGRIEALDALVTYLPAA</sequence>
<reference evidence="5" key="1">
    <citation type="submission" date="2018-05" db="EMBL/GenBank/DDBJ databases">
        <title>Plant species dependent abundance and diversity of IncP-1 plasmids in the rhizosphere - sequence analysis provides new insights into the role as efficient and dynamic means for rapid bacterial adaptation.</title>
        <authorList>
            <person name="Nour E."/>
            <person name="Shintani M."/>
            <person name="Elsayed T."/>
            <person name="Blau K."/>
            <person name="Jechalke S."/>
            <person name="Sproeer C."/>
            <person name="Bunk B."/>
            <person name="Overmann J."/>
            <person name="Smalla K."/>
        </authorList>
    </citation>
    <scope>NUCLEOTIDE SEQUENCE</scope>
    <source>
        <plasmid evidence="5">pTL25</plasmid>
    </source>
</reference>
<dbReference type="EMBL" id="MH392236">
    <property type="protein sequence ID" value="QDL89218.1"/>
    <property type="molecule type" value="Genomic_DNA"/>
</dbReference>
<evidence type="ECO:0000313" key="5">
    <source>
        <dbReference type="EMBL" id="QDL89218.1"/>
    </source>
</evidence>
<dbReference type="Gene3D" id="3.30.470.20">
    <property type="entry name" value="ATP-grasp fold, B domain"/>
    <property type="match status" value="1"/>
</dbReference>
<evidence type="ECO:0000259" key="4">
    <source>
        <dbReference type="SMART" id="SM00881"/>
    </source>
</evidence>
<dbReference type="InterPro" id="IPR003781">
    <property type="entry name" value="CoA-bd"/>
</dbReference>
<protein>
    <submittedName>
        <fullName evidence="5">Succinyl-CoA synthetase subunit alpha</fullName>
    </submittedName>
</protein>
<evidence type="ECO:0000256" key="3">
    <source>
        <dbReference type="ARBA" id="ARBA00022840"/>
    </source>
</evidence>
<dbReference type="Gene3D" id="3.30.1490.20">
    <property type="entry name" value="ATP-grasp fold, A domain"/>
    <property type="match status" value="1"/>
</dbReference>
<dbReference type="GO" id="GO:0005524">
    <property type="term" value="F:ATP binding"/>
    <property type="evidence" value="ECO:0007669"/>
    <property type="project" value="UniProtKB-KW"/>
</dbReference>
<dbReference type="SMART" id="SM00881">
    <property type="entry name" value="CoA_binding"/>
    <property type="match status" value="1"/>
</dbReference>
<feature type="domain" description="CoA-binding" evidence="4">
    <location>
        <begin position="7"/>
        <end position="101"/>
    </location>
</feature>
<dbReference type="FunFam" id="3.30.1490.20:FF:000020">
    <property type="entry name" value="Protein lysine acetyltransferase"/>
    <property type="match status" value="1"/>
</dbReference>
<dbReference type="SUPFAM" id="SSF56059">
    <property type="entry name" value="Glutathione synthetase ATP-binding domain-like"/>
    <property type="match status" value="1"/>
</dbReference>
<keyword evidence="2" id="KW-0547">Nucleotide-binding</keyword>
<dbReference type="Gene3D" id="3.40.50.261">
    <property type="entry name" value="Succinyl-CoA synthetase domains"/>
    <property type="match status" value="2"/>
</dbReference>